<keyword evidence="3" id="KW-0472">Membrane</keyword>
<dbReference type="Gene3D" id="3.10.580.10">
    <property type="entry name" value="CBS-domain"/>
    <property type="match status" value="1"/>
</dbReference>
<feature type="transmembrane region" description="Helical" evidence="3">
    <location>
        <begin position="86"/>
        <end position="105"/>
    </location>
</feature>
<proteinExistence type="predicted"/>
<dbReference type="PANTHER" id="PTHR22777">
    <property type="entry name" value="HEMOLYSIN-RELATED"/>
    <property type="match status" value="1"/>
</dbReference>
<keyword evidence="1" id="KW-0677">Repeat</keyword>
<evidence type="ECO:0000256" key="1">
    <source>
        <dbReference type="ARBA" id="ARBA00022737"/>
    </source>
</evidence>
<evidence type="ECO:0000256" key="3">
    <source>
        <dbReference type="SAM" id="Phobius"/>
    </source>
</evidence>
<evidence type="ECO:0000256" key="2">
    <source>
        <dbReference type="ARBA" id="ARBA00023122"/>
    </source>
</evidence>
<name>A0A2H9TCJ9_9ZZZZ</name>
<feature type="domain" description="CNNM transmembrane" evidence="4">
    <location>
        <begin position="1"/>
        <end position="177"/>
    </location>
</feature>
<feature type="transmembrane region" description="Helical" evidence="3">
    <location>
        <begin position="57"/>
        <end position="79"/>
    </location>
</feature>
<protein>
    <recommendedName>
        <fullName evidence="4">CNNM transmembrane domain-containing protein</fullName>
    </recommendedName>
</protein>
<keyword evidence="3" id="KW-0812">Transmembrane</keyword>
<dbReference type="InterPro" id="IPR046342">
    <property type="entry name" value="CBS_dom_sf"/>
</dbReference>
<reference evidence="5" key="1">
    <citation type="journal article" date="2017" name="Appl. Environ. Microbiol.">
        <title>Molecular characterization of an Endozoicomonas-like organism causing infection in king scallop Pecten maximus L.</title>
        <authorList>
            <person name="Cano I."/>
            <person name="van Aerle R."/>
            <person name="Ross S."/>
            <person name="Verner-Jeffreys D.W."/>
            <person name="Paley R.K."/>
            <person name="Rimmer G."/>
            <person name="Ryder D."/>
            <person name="Hooper P."/>
            <person name="Stone D."/>
            <person name="Feist S.W."/>
        </authorList>
    </citation>
    <scope>NUCLEOTIDE SEQUENCE</scope>
</reference>
<dbReference type="GO" id="GO:0005886">
    <property type="term" value="C:plasma membrane"/>
    <property type="evidence" value="ECO:0007669"/>
    <property type="project" value="TreeGrafter"/>
</dbReference>
<evidence type="ECO:0000259" key="4">
    <source>
        <dbReference type="PROSITE" id="PS51846"/>
    </source>
</evidence>
<dbReference type="PROSITE" id="PS51846">
    <property type="entry name" value="CNNM"/>
    <property type="match status" value="1"/>
</dbReference>
<comment type="caution">
    <text evidence="5">The sequence shown here is derived from an EMBL/GenBank/DDBJ whole genome shotgun (WGS) entry which is preliminary data.</text>
</comment>
<dbReference type="InterPro" id="IPR002550">
    <property type="entry name" value="CNNM"/>
</dbReference>
<dbReference type="Pfam" id="PF01595">
    <property type="entry name" value="CNNM"/>
    <property type="match status" value="1"/>
</dbReference>
<keyword evidence="3" id="KW-1133">Transmembrane helix</keyword>
<keyword evidence="2" id="KW-0129">CBS domain</keyword>
<accession>A0A2H9TCJ9</accession>
<dbReference type="SUPFAM" id="SSF54631">
    <property type="entry name" value="CBS-domain pair"/>
    <property type="match status" value="1"/>
</dbReference>
<organism evidence="5">
    <name type="scientific">invertebrate metagenome</name>
    <dbReference type="NCBI Taxonomy" id="1711999"/>
    <lineage>
        <taxon>unclassified sequences</taxon>
        <taxon>metagenomes</taxon>
        <taxon>organismal metagenomes</taxon>
    </lineage>
</organism>
<evidence type="ECO:0000313" key="5">
    <source>
        <dbReference type="EMBL" id="PJE80981.1"/>
    </source>
</evidence>
<dbReference type="Pfam" id="PF00571">
    <property type="entry name" value="CBS"/>
    <property type="match status" value="1"/>
</dbReference>
<dbReference type="EMBL" id="NSIT01000001">
    <property type="protein sequence ID" value="PJE80981.1"/>
    <property type="molecule type" value="Genomic_DNA"/>
</dbReference>
<sequence>MLLFVVTACIIFVTGILSVLESALLCIDELKLATILRKSPEHSKDIRYVIHHKDAHLSSVVVLITLVSIAGSSVVGALAAQTFQDIGLIIFTLLLTYCMLVFAKMLPKLIAVRSAHQVIEITAPFIRISCRLLKPLLWITMIWARIFRLGHNSKASRDDLKSIIKHYGINGVIGQEESVLAEYALNLRYRRLDELLKTGGPMTWLPGSATVETVYEKVRTTPFKRYIVISEGEVIGVVLYRHLAAAMLNDQKQKTVSELARSAIFLEPDTSLLEAIEEFKSARASVAILPGKTPEESQFITAKQIFRAALHKSAG</sequence>
<dbReference type="PANTHER" id="PTHR22777:SF4">
    <property type="entry name" value="UPF0053 PROTEIN SLL1254"/>
    <property type="match status" value="1"/>
</dbReference>
<dbReference type="AlphaFoldDB" id="A0A2H9TCJ9"/>
<gene>
    <name evidence="5" type="ORF">CI610_00034</name>
</gene>
<dbReference type="InterPro" id="IPR000644">
    <property type="entry name" value="CBS_dom"/>
</dbReference>